<protein>
    <submittedName>
        <fullName evidence="2">Uncharacterized protein</fullName>
    </submittedName>
</protein>
<accession>A0AAV1B3U7</accession>
<reference evidence="2 3" key="1">
    <citation type="submission" date="2023-01" db="EMBL/GenBank/DDBJ databases">
        <authorList>
            <person name="Kreplak J."/>
        </authorList>
    </citation>
    <scope>NUCLEOTIDE SEQUENCE [LARGE SCALE GENOMIC DNA]</scope>
</reference>
<organism evidence="2 3">
    <name type="scientific">Vicia faba</name>
    <name type="common">Broad bean</name>
    <name type="synonym">Faba vulgaris</name>
    <dbReference type="NCBI Taxonomy" id="3906"/>
    <lineage>
        <taxon>Eukaryota</taxon>
        <taxon>Viridiplantae</taxon>
        <taxon>Streptophyta</taxon>
        <taxon>Embryophyta</taxon>
        <taxon>Tracheophyta</taxon>
        <taxon>Spermatophyta</taxon>
        <taxon>Magnoliopsida</taxon>
        <taxon>eudicotyledons</taxon>
        <taxon>Gunneridae</taxon>
        <taxon>Pentapetalae</taxon>
        <taxon>rosids</taxon>
        <taxon>fabids</taxon>
        <taxon>Fabales</taxon>
        <taxon>Fabaceae</taxon>
        <taxon>Papilionoideae</taxon>
        <taxon>50 kb inversion clade</taxon>
        <taxon>NPAAA clade</taxon>
        <taxon>Hologalegina</taxon>
        <taxon>IRL clade</taxon>
        <taxon>Fabeae</taxon>
        <taxon>Vicia</taxon>
    </lineage>
</organism>
<sequence>MDMQAYLSKLGALKASYATLIALNKDATAHAEQQSKIFMIMALKGLPPELESVRNQILSDTNVPNYDAVSEQLLRLATPHAFGPVFPPSSVALTPGDTVALASLGNNQNRFQGGSSNSKPCPKFDHCN</sequence>
<feature type="region of interest" description="Disordered" evidence="1">
    <location>
        <begin position="105"/>
        <end position="128"/>
    </location>
</feature>
<name>A0AAV1B3U7_VICFA</name>
<dbReference type="Proteomes" id="UP001157006">
    <property type="component" value="Chromosome 6"/>
</dbReference>
<dbReference type="EMBL" id="OX451741">
    <property type="protein sequence ID" value="CAI8615960.1"/>
    <property type="molecule type" value="Genomic_DNA"/>
</dbReference>
<evidence type="ECO:0000313" key="3">
    <source>
        <dbReference type="Proteomes" id="UP001157006"/>
    </source>
</evidence>
<dbReference type="AlphaFoldDB" id="A0AAV1B3U7"/>
<evidence type="ECO:0000313" key="2">
    <source>
        <dbReference type="EMBL" id="CAI8615960.1"/>
    </source>
</evidence>
<gene>
    <name evidence="2" type="ORF">VFH_VI006080</name>
</gene>
<feature type="compositionally biased region" description="Polar residues" evidence="1">
    <location>
        <begin position="105"/>
        <end position="119"/>
    </location>
</feature>
<evidence type="ECO:0000256" key="1">
    <source>
        <dbReference type="SAM" id="MobiDB-lite"/>
    </source>
</evidence>
<proteinExistence type="predicted"/>
<keyword evidence="3" id="KW-1185">Reference proteome</keyword>